<dbReference type="AlphaFoldDB" id="A0A8J3NFS7"/>
<evidence type="ECO:0000313" key="1">
    <source>
        <dbReference type="EMBL" id="GID14129.1"/>
    </source>
</evidence>
<evidence type="ECO:0000313" key="2">
    <source>
        <dbReference type="Proteomes" id="UP000612808"/>
    </source>
</evidence>
<dbReference type="EMBL" id="BOMB01000029">
    <property type="protein sequence ID" value="GID14129.1"/>
    <property type="molecule type" value="Genomic_DNA"/>
</dbReference>
<accession>A0A8J3NFS7</accession>
<protein>
    <submittedName>
        <fullName evidence="1">Uncharacterized protein</fullName>
    </submittedName>
</protein>
<name>A0A8J3NFS7_9ACTN</name>
<gene>
    <name evidence="1" type="ORF">Aru02nite_50180</name>
</gene>
<proteinExistence type="predicted"/>
<keyword evidence="2" id="KW-1185">Reference proteome</keyword>
<comment type="caution">
    <text evidence="1">The sequence shown here is derived from an EMBL/GenBank/DDBJ whole genome shotgun (WGS) entry which is preliminary data.</text>
</comment>
<sequence length="111" mass="11734">MLEWAQGQGAQCAWVGPAGFAGEGSTVGQAGVVAEPAQQSQNPGLHGHVERVAVRSRSGAVRGFGGFKVECGRRVQWVRGQVGSEIDCPIVQLCHCSTVQLLNNDTIEQYA</sequence>
<organism evidence="1 2">
    <name type="scientific">Actinocatenispora rupis</name>
    <dbReference type="NCBI Taxonomy" id="519421"/>
    <lineage>
        <taxon>Bacteria</taxon>
        <taxon>Bacillati</taxon>
        <taxon>Actinomycetota</taxon>
        <taxon>Actinomycetes</taxon>
        <taxon>Micromonosporales</taxon>
        <taxon>Micromonosporaceae</taxon>
        <taxon>Actinocatenispora</taxon>
    </lineage>
</organism>
<dbReference type="Proteomes" id="UP000612808">
    <property type="component" value="Unassembled WGS sequence"/>
</dbReference>
<reference evidence="1" key="1">
    <citation type="submission" date="2021-01" db="EMBL/GenBank/DDBJ databases">
        <title>Whole genome shotgun sequence of Actinocatenispora rupis NBRC 107355.</title>
        <authorList>
            <person name="Komaki H."/>
            <person name="Tamura T."/>
        </authorList>
    </citation>
    <scope>NUCLEOTIDE SEQUENCE</scope>
    <source>
        <strain evidence="1">NBRC 107355</strain>
    </source>
</reference>